<dbReference type="InterPro" id="IPR036019">
    <property type="entry name" value="MscL_channel"/>
</dbReference>
<dbReference type="InterPro" id="IPR001185">
    <property type="entry name" value="MS_channel"/>
</dbReference>
<feature type="transmembrane region" description="Helical" evidence="9">
    <location>
        <begin position="12"/>
        <end position="34"/>
    </location>
</feature>
<evidence type="ECO:0000256" key="9">
    <source>
        <dbReference type="SAM" id="Phobius"/>
    </source>
</evidence>
<keyword evidence="11" id="KW-1185">Reference proteome</keyword>
<dbReference type="Gene3D" id="1.10.1200.120">
    <property type="entry name" value="Large-conductance mechanosensitive channel, MscL, domain 1"/>
    <property type="match status" value="1"/>
</dbReference>
<evidence type="ECO:0000313" key="10">
    <source>
        <dbReference type="EMBL" id="NOU58724.1"/>
    </source>
</evidence>
<proteinExistence type="predicted"/>
<name>A0ABX1WRK6_9BACT</name>
<dbReference type="NCBIfam" id="TIGR00220">
    <property type="entry name" value="mscL"/>
    <property type="match status" value="1"/>
</dbReference>
<reference evidence="10 11" key="1">
    <citation type="submission" date="2018-12" db="EMBL/GenBank/DDBJ databases">
        <title>Marinifilum JC070 sp. nov., a marine bacterium isolated from Yongle Blue Hole in the South China Sea.</title>
        <authorList>
            <person name="Fu T."/>
        </authorList>
    </citation>
    <scope>NUCLEOTIDE SEQUENCE [LARGE SCALE GENOMIC DNA]</scope>
    <source>
        <strain evidence="10 11">JC070</strain>
    </source>
</reference>
<comment type="caution">
    <text evidence="10">The sequence shown here is derived from an EMBL/GenBank/DDBJ whole genome shotgun (WGS) entry which is preliminary data.</text>
</comment>
<dbReference type="RefSeq" id="WP_171594002.1">
    <property type="nucleotide sequence ID" value="NZ_RZNH01000003.1"/>
</dbReference>
<evidence type="ECO:0000256" key="8">
    <source>
        <dbReference type="ARBA" id="ARBA00023303"/>
    </source>
</evidence>
<sequence length="72" mass="7880">MKIINEFKEFAIKGNMFDMAIGIIIGVAFNKIVSSIVNDILMPVFSVIVGKVNLQGLSIVLQEKQLNADGKL</sequence>
<dbReference type="Pfam" id="PF01741">
    <property type="entry name" value="MscL"/>
    <property type="match status" value="1"/>
</dbReference>
<keyword evidence="8" id="KW-0407">Ion channel</keyword>
<dbReference type="PANTHER" id="PTHR30266:SF2">
    <property type="entry name" value="LARGE-CONDUCTANCE MECHANOSENSITIVE CHANNEL"/>
    <property type="match status" value="1"/>
</dbReference>
<organism evidence="10 11">
    <name type="scientific">Marinifilum caeruleilacunae</name>
    <dbReference type="NCBI Taxonomy" id="2499076"/>
    <lineage>
        <taxon>Bacteria</taxon>
        <taxon>Pseudomonadati</taxon>
        <taxon>Bacteroidota</taxon>
        <taxon>Bacteroidia</taxon>
        <taxon>Marinilabiliales</taxon>
        <taxon>Marinifilaceae</taxon>
    </lineage>
</organism>
<dbReference type="SUPFAM" id="SSF81330">
    <property type="entry name" value="Gated mechanosensitive channel"/>
    <property type="match status" value="1"/>
</dbReference>
<evidence type="ECO:0000256" key="1">
    <source>
        <dbReference type="ARBA" id="ARBA00004141"/>
    </source>
</evidence>
<keyword evidence="4 9" id="KW-0812">Transmembrane</keyword>
<keyword evidence="3" id="KW-1003">Cell membrane</keyword>
<dbReference type="Proteomes" id="UP000732105">
    <property type="component" value="Unassembled WGS sequence"/>
</dbReference>
<keyword evidence="5 9" id="KW-1133">Transmembrane helix</keyword>
<keyword evidence="7 9" id="KW-0472">Membrane</keyword>
<dbReference type="EMBL" id="RZNH01000003">
    <property type="protein sequence ID" value="NOU58724.1"/>
    <property type="molecule type" value="Genomic_DNA"/>
</dbReference>
<comment type="subcellular location">
    <subcellularLocation>
        <location evidence="1">Membrane</location>
        <topology evidence="1">Multi-pass membrane protein</topology>
    </subcellularLocation>
</comment>
<gene>
    <name evidence="10" type="primary">mscL</name>
    <name evidence="10" type="ORF">ELS83_02755</name>
</gene>
<evidence type="ECO:0000256" key="5">
    <source>
        <dbReference type="ARBA" id="ARBA00022989"/>
    </source>
</evidence>
<evidence type="ECO:0000256" key="6">
    <source>
        <dbReference type="ARBA" id="ARBA00023065"/>
    </source>
</evidence>
<dbReference type="PANTHER" id="PTHR30266">
    <property type="entry name" value="MECHANOSENSITIVE CHANNEL MSCL"/>
    <property type="match status" value="1"/>
</dbReference>
<protein>
    <submittedName>
        <fullName evidence="10">Large conductance mechanosensitive channel protein MscL</fullName>
    </submittedName>
</protein>
<keyword evidence="6" id="KW-0406">Ion transport</keyword>
<dbReference type="InterPro" id="IPR037673">
    <property type="entry name" value="MSC/AndL"/>
</dbReference>
<evidence type="ECO:0000256" key="2">
    <source>
        <dbReference type="ARBA" id="ARBA00022448"/>
    </source>
</evidence>
<evidence type="ECO:0000313" key="11">
    <source>
        <dbReference type="Proteomes" id="UP000732105"/>
    </source>
</evidence>
<evidence type="ECO:0000256" key="3">
    <source>
        <dbReference type="ARBA" id="ARBA00022475"/>
    </source>
</evidence>
<evidence type="ECO:0000256" key="7">
    <source>
        <dbReference type="ARBA" id="ARBA00023136"/>
    </source>
</evidence>
<evidence type="ECO:0000256" key="4">
    <source>
        <dbReference type="ARBA" id="ARBA00022692"/>
    </source>
</evidence>
<keyword evidence="2" id="KW-0813">Transport</keyword>
<accession>A0ABX1WRK6</accession>